<keyword evidence="2 11" id="KW-0547">Nucleotide-binding</keyword>
<evidence type="ECO:0000256" key="6">
    <source>
        <dbReference type="ARBA" id="ARBA00022833"/>
    </source>
</evidence>
<dbReference type="InterPro" id="IPR014721">
    <property type="entry name" value="Ribsml_uS5_D2-typ_fold_subgr"/>
</dbReference>
<keyword evidence="7 11" id="KW-0067">ATP-binding</keyword>
<name>A0A916JR49_9FLAO</name>
<dbReference type="SMART" id="SM00382">
    <property type="entry name" value="AAA"/>
    <property type="match status" value="1"/>
</dbReference>
<dbReference type="PRINTS" id="PR01874">
    <property type="entry name" value="DNAREPAIRADA"/>
</dbReference>
<dbReference type="GO" id="GO:0016787">
    <property type="term" value="F:hydrolase activity"/>
    <property type="evidence" value="ECO:0007669"/>
    <property type="project" value="UniProtKB-KW"/>
</dbReference>
<dbReference type="InterPro" id="IPR020568">
    <property type="entry name" value="Ribosomal_Su5_D2-typ_SF"/>
</dbReference>
<keyword evidence="8 11" id="KW-0346">Stress response</keyword>
<gene>
    <name evidence="11 15" type="primary">radA</name>
    <name evidence="15" type="ORF">CRYO30217_03426</name>
</gene>
<evidence type="ECO:0000256" key="10">
    <source>
        <dbReference type="ARBA" id="ARBA00023204"/>
    </source>
</evidence>
<evidence type="ECO:0000256" key="11">
    <source>
        <dbReference type="HAMAP-Rule" id="MF_01498"/>
    </source>
</evidence>
<dbReference type="KEGG" id="ptan:CRYO30217_03426"/>
<comment type="function">
    <text evidence="11">Plays a role in repairing double-strand DNA breaks, probably involving stabilizing or processing branched DNA or blocked replication forks.</text>
</comment>
<keyword evidence="5 15" id="KW-0378">Hydrolase</keyword>
<evidence type="ECO:0000256" key="3">
    <source>
        <dbReference type="ARBA" id="ARBA00022763"/>
    </source>
</evidence>
<keyword evidence="9 11" id="KW-0238">DNA-binding</keyword>
<dbReference type="Pfam" id="PF13541">
    <property type="entry name" value="ChlI"/>
    <property type="match status" value="1"/>
</dbReference>
<dbReference type="NCBIfam" id="TIGR00416">
    <property type="entry name" value="sms"/>
    <property type="match status" value="1"/>
</dbReference>
<dbReference type="GO" id="GO:0000725">
    <property type="term" value="P:recombinational repair"/>
    <property type="evidence" value="ECO:0007669"/>
    <property type="project" value="UniProtKB-UniRule"/>
</dbReference>
<dbReference type="GO" id="GO:0003684">
    <property type="term" value="F:damaged DNA binding"/>
    <property type="evidence" value="ECO:0007669"/>
    <property type="project" value="InterPro"/>
</dbReference>
<proteinExistence type="inferred from homology"/>
<keyword evidence="4 13" id="KW-0863">Zinc-finger</keyword>
<evidence type="ECO:0000256" key="4">
    <source>
        <dbReference type="ARBA" id="ARBA00022771"/>
    </source>
</evidence>
<keyword evidence="1 11" id="KW-0479">Metal-binding</keyword>
<evidence type="ECO:0000256" key="12">
    <source>
        <dbReference type="NCBIfam" id="TIGR00416"/>
    </source>
</evidence>
<dbReference type="GO" id="GO:0008270">
    <property type="term" value="F:zinc ion binding"/>
    <property type="evidence" value="ECO:0007669"/>
    <property type="project" value="UniProtKB-KW"/>
</dbReference>
<organism evidence="15 16">
    <name type="scientific">Parvicella tangerina</name>
    <dbReference type="NCBI Taxonomy" id="2829795"/>
    <lineage>
        <taxon>Bacteria</taxon>
        <taxon>Pseudomonadati</taxon>
        <taxon>Bacteroidota</taxon>
        <taxon>Flavobacteriia</taxon>
        <taxon>Flavobacteriales</taxon>
        <taxon>Parvicellaceae</taxon>
        <taxon>Parvicella</taxon>
    </lineage>
</organism>
<dbReference type="InterPro" id="IPR027417">
    <property type="entry name" value="P-loop_NTPase"/>
</dbReference>
<dbReference type="PANTHER" id="PTHR32472:SF10">
    <property type="entry name" value="DNA REPAIR PROTEIN RADA-LIKE PROTEIN"/>
    <property type="match status" value="1"/>
</dbReference>
<evidence type="ECO:0000256" key="2">
    <source>
        <dbReference type="ARBA" id="ARBA00022741"/>
    </source>
</evidence>
<dbReference type="InterPro" id="IPR004504">
    <property type="entry name" value="DNA_repair_RadA"/>
</dbReference>
<dbReference type="PROSITE" id="PS50162">
    <property type="entry name" value="RECA_2"/>
    <property type="match status" value="1"/>
</dbReference>
<comment type="function">
    <text evidence="13">DNA-dependent ATPase involved in processing of recombination intermediates, plays a role in repairing DNA breaks. Stimulates the branch migration of RecA-mediated strand transfer reactions, allowing the 3' invading strand to extend heteroduplex DNA faster. Binds ssDNA in the presence of ADP but not other nucleotides, has ATPase activity that is stimulated by ssDNA and various branched DNA structures, but inhibited by SSB. Does not have RecA's homology-searching function.</text>
</comment>
<dbReference type="InterPro" id="IPR041166">
    <property type="entry name" value="Rubredoxin_2"/>
</dbReference>
<feature type="domain" description="RecA family profile 1" evidence="14">
    <location>
        <begin position="67"/>
        <end position="213"/>
    </location>
</feature>
<evidence type="ECO:0000313" key="15">
    <source>
        <dbReference type="EMBL" id="CAG5087238.1"/>
    </source>
</evidence>
<dbReference type="Gene3D" id="3.40.50.300">
    <property type="entry name" value="P-loop containing nucleotide triphosphate hydrolases"/>
    <property type="match status" value="1"/>
</dbReference>
<dbReference type="Proteomes" id="UP000683507">
    <property type="component" value="Chromosome"/>
</dbReference>
<dbReference type="SUPFAM" id="SSF52540">
    <property type="entry name" value="P-loop containing nucleoside triphosphate hydrolases"/>
    <property type="match status" value="1"/>
</dbReference>
<comment type="domain">
    <text evidence="11">The middle region has homology to RecA with ATPase motifs including the RadA KNRFG motif, while the C-terminus is homologous to Lon protease.</text>
</comment>
<evidence type="ECO:0000256" key="1">
    <source>
        <dbReference type="ARBA" id="ARBA00022723"/>
    </source>
</evidence>
<dbReference type="HAMAP" id="MF_01498">
    <property type="entry name" value="RadA_bact"/>
    <property type="match status" value="1"/>
</dbReference>
<dbReference type="FunFam" id="3.40.50.300:FF:000050">
    <property type="entry name" value="DNA repair protein RadA"/>
    <property type="match status" value="1"/>
</dbReference>
<evidence type="ECO:0000256" key="9">
    <source>
        <dbReference type="ARBA" id="ARBA00023125"/>
    </source>
</evidence>
<sequence length="452" mass="49514">MAKIKSAYFCQSCGHNSPKWLGKCPSCGEWNTFVEEVVSKPKGTDKLYSNEQKRTIPHQLNEVTSLEKKRFKLSDNEFNRVLGGGLVIGSITLIGGEPGIGKSTLLLDVAVNSGLKALYISGEESEEQIKLRAERLGASDSDCYLLTETNVQNILHHSKELQPNVIIVDSIQTLHTATIESAPGSISQIRECTAELLRYSKTTGVPIILIGHITKDGAIAGPKILEHMVDTVLQFEGDRNHVYRLLRSIKNRFGSTNELGIYEMSSSGMRQVENPSEILISNFDSQLSGVAIAATLEGIRPMLIEVQALTSTAAYGTPQRTATGFDLRRLHMLLAVLEKRCGFRIGQKDVFINLAGGIKVDDPSIDLAVVCAILSSNVDIPIESKTCFAAEVGLSGEIRPVPRVEQRISEAEKLGYKRIFISKHSKGITQGQFKIKLVAVGKIEEVLKHLFG</sequence>
<dbReference type="Pfam" id="PF18073">
    <property type="entry name" value="Zn_ribbon_LapB"/>
    <property type="match status" value="1"/>
</dbReference>
<dbReference type="SUPFAM" id="SSF54211">
    <property type="entry name" value="Ribosomal protein S5 domain 2-like"/>
    <property type="match status" value="1"/>
</dbReference>
<dbReference type="Pfam" id="PF13481">
    <property type="entry name" value="AAA_25"/>
    <property type="match status" value="1"/>
</dbReference>
<reference evidence="15" key="1">
    <citation type="submission" date="2021-04" db="EMBL/GenBank/DDBJ databases">
        <authorList>
            <person name="Rodrigo-Torres L."/>
            <person name="Arahal R. D."/>
            <person name="Lucena T."/>
        </authorList>
    </citation>
    <scope>NUCLEOTIDE SEQUENCE</scope>
    <source>
        <strain evidence="15">AS29M-1</strain>
    </source>
</reference>
<keyword evidence="6 13" id="KW-0862">Zinc</keyword>
<feature type="region of interest" description="Lon-protease-like" evidence="11">
    <location>
        <begin position="349"/>
        <end position="452"/>
    </location>
</feature>
<accession>A0A916JR49</accession>
<feature type="short sequence motif" description="RadA KNRFG motif" evidence="11">
    <location>
        <begin position="250"/>
        <end position="254"/>
    </location>
</feature>
<evidence type="ECO:0000256" key="5">
    <source>
        <dbReference type="ARBA" id="ARBA00022801"/>
    </source>
</evidence>
<dbReference type="Gene3D" id="3.30.230.10">
    <property type="match status" value="1"/>
</dbReference>
<evidence type="ECO:0000256" key="7">
    <source>
        <dbReference type="ARBA" id="ARBA00022840"/>
    </source>
</evidence>
<dbReference type="GO" id="GO:0140664">
    <property type="term" value="F:ATP-dependent DNA damage sensor activity"/>
    <property type="evidence" value="ECO:0007669"/>
    <property type="project" value="InterPro"/>
</dbReference>
<keyword evidence="16" id="KW-1185">Reference proteome</keyword>
<dbReference type="GO" id="GO:0005829">
    <property type="term" value="C:cytosol"/>
    <property type="evidence" value="ECO:0007669"/>
    <property type="project" value="TreeGrafter"/>
</dbReference>
<dbReference type="PANTHER" id="PTHR32472">
    <property type="entry name" value="DNA REPAIR PROTEIN RADA"/>
    <property type="match status" value="1"/>
</dbReference>
<protein>
    <recommendedName>
        <fullName evidence="11 12">DNA repair protein RadA</fullName>
    </recommendedName>
</protein>
<dbReference type="InterPro" id="IPR020588">
    <property type="entry name" value="RecA_ATP-bd"/>
</dbReference>
<dbReference type="GO" id="GO:0005524">
    <property type="term" value="F:ATP binding"/>
    <property type="evidence" value="ECO:0007669"/>
    <property type="project" value="UniProtKB-UniRule"/>
</dbReference>
<evidence type="ECO:0000256" key="8">
    <source>
        <dbReference type="ARBA" id="ARBA00023016"/>
    </source>
</evidence>
<keyword evidence="3 11" id="KW-0227">DNA damage</keyword>
<feature type="binding site" evidence="11">
    <location>
        <begin position="96"/>
        <end position="103"/>
    </location>
    <ligand>
        <name>ATP</name>
        <dbReference type="ChEBI" id="CHEBI:30616"/>
    </ligand>
</feature>
<dbReference type="AlphaFoldDB" id="A0A916JR49"/>
<comment type="similarity">
    <text evidence="11 13">Belongs to the RecA family. RadA subfamily.</text>
</comment>
<dbReference type="EMBL" id="OU015584">
    <property type="protein sequence ID" value="CAG5087238.1"/>
    <property type="molecule type" value="Genomic_DNA"/>
</dbReference>
<evidence type="ECO:0000259" key="14">
    <source>
        <dbReference type="PROSITE" id="PS50162"/>
    </source>
</evidence>
<keyword evidence="10 11" id="KW-0234">DNA repair</keyword>
<evidence type="ECO:0000313" key="16">
    <source>
        <dbReference type="Proteomes" id="UP000683507"/>
    </source>
</evidence>
<evidence type="ECO:0000256" key="13">
    <source>
        <dbReference type="RuleBase" id="RU003555"/>
    </source>
</evidence>
<dbReference type="InterPro" id="IPR003593">
    <property type="entry name" value="AAA+_ATPase"/>
</dbReference>
<dbReference type="CDD" id="cd01121">
    <property type="entry name" value="RadA_SMS_N"/>
    <property type="match status" value="1"/>
</dbReference>
<dbReference type="RefSeq" id="WP_258543600.1">
    <property type="nucleotide sequence ID" value="NZ_OU015584.1"/>
</dbReference>